<sequence>MTRAQGGGTSNALHHTRKTKAYLCKQTGCTHCVHVHGNQCMQRHALENPRALCARMGELVNEYDDTRAR</sequence>
<accession>A0A2P5AEZ5</accession>
<gene>
    <name evidence="1" type="ORF">PanWU01x14_338870</name>
</gene>
<comment type="caution">
    <text evidence="1">The sequence shown here is derived from an EMBL/GenBank/DDBJ whole genome shotgun (WGS) entry which is preliminary data.</text>
</comment>
<evidence type="ECO:0000313" key="1">
    <source>
        <dbReference type="EMBL" id="PON35107.1"/>
    </source>
</evidence>
<reference evidence="2" key="1">
    <citation type="submission" date="2016-06" db="EMBL/GenBank/DDBJ databases">
        <title>Parallel loss of symbiosis genes in relatives of nitrogen-fixing non-legume Parasponia.</title>
        <authorList>
            <person name="Van Velzen R."/>
            <person name="Holmer R."/>
            <person name="Bu F."/>
            <person name="Rutten L."/>
            <person name="Van Zeijl A."/>
            <person name="Liu W."/>
            <person name="Santuari L."/>
            <person name="Cao Q."/>
            <person name="Sharma T."/>
            <person name="Shen D."/>
            <person name="Roswanjaya Y."/>
            <person name="Wardhani T."/>
            <person name="Kalhor M.S."/>
            <person name="Jansen J."/>
            <person name="Van den Hoogen J."/>
            <person name="Gungor B."/>
            <person name="Hartog M."/>
            <person name="Hontelez J."/>
            <person name="Verver J."/>
            <person name="Yang W.-C."/>
            <person name="Schijlen E."/>
            <person name="Repin R."/>
            <person name="Schilthuizen M."/>
            <person name="Schranz E."/>
            <person name="Heidstra R."/>
            <person name="Miyata K."/>
            <person name="Fedorova E."/>
            <person name="Kohlen W."/>
            <person name="Bisseling T."/>
            <person name="Smit S."/>
            <person name="Geurts R."/>
        </authorList>
    </citation>
    <scope>NUCLEOTIDE SEQUENCE [LARGE SCALE GENOMIC DNA]</scope>
    <source>
        <strain evidence="2">cv. WU1-14</strain>
    </source>
</reference>
<dbReference type="EMBL" id="JXTB01000627">
    <property type="protein sequence ID" value="PON35107.1"/>
    <property type="molecule type" value="Genomic_DNA"/>
</dbReference>
<dbReference type="Proteomes" id="UP000237105">
    <property type="component" value="Unassembled WGS sequence"/>
</dbReference>
<protein>
    <submittedName>
        <fullName evidence="1">Uncharacterized protein</fullName>
    </submittedName>
</protein>
<name>A0A2P5AEZ5_PARAD</name>
<organism evidence="1 2">
    <name type="scientific">Parasponia andersonii</name>
    <name type="common">Sponia andersonii</name>
    <dbReference type="NCBI Taxonomy" id="3476"/>
    <lineage>
        <taxon>Eukaryota</taxon>
        <taxon>Viridiplantae</taxon>
        <taxon>Streptophyta</taxon>
        <taxon>Embryophyta</taxon>
        <taxon>Tracheophyta</taxon>
        <taxon>Spermatophyta</taxon>
        <taxon>Magnoliopsida</taxon>
        <taxon>eudicotyledons</taxon>
        <taxon>Gunneridae</taxon>
        <taxon>Pentapetalae</taxon>
        <taxon>rosids</taxon>
        <taxon>fabids</taxon>
        <taxon>Rosales</taxon>
        <taxon>Cannabaceae</taxon>
        <taxon>Parasponia</taxon>
    </lineage>
</organism>
<keyword evidence="2" id="KW-1185">Reference proteome</keyword>
<dbReference type="AlphaFoldDB" id="A0A2P5AEZ5"/>
<evidence type="ECO:0000313" key="2">
    <source>
        <dbReference type="Proteomes" id="UP000237105"/>
    </source>
</evidence>
<proteinExistence type="predicted"/>